<dbReference type="Proteomes" id="UP000004662">
    <property type="component" value="Chromosome"/>
</dbReference>
<evidence type="ECO:0000256" key="2">
    <source>
        <dbReference type="ARBA" id="ARBA00022898"/>
    </source>
</evidence>
<dbReference type="RefSeq" id="WP_009180301.1">
    <property type="nucleotide sequence ID" value="NZ_CM001368.1"/>
</dbReference>
<dbReference type="SUPFAM" id="SSF51419">
    <property type="entry name" value="PLP-binding barrel"/>
    <property type="match status" value="1"/>
</dbReference>
<dbReference type="PANTHER" id="PTHR43727">
    <property type="entry name" value="DIAMINOPIMELATE DECARBOXYLASE"/>
    <property type="match status" value="1"/>
</dbReference>
<comment type="cofactor">
    <cofactor evidence="1 3">
        <name>pyridoxal 5'-phosphate</name>
        <dbReference type="ChEBI" id="CHEBI:597326"/>
    </cofactor>
</comment>
<name>G7Q5U2_9BACT</name>
<sequence length="420" mass="45733">MEMVRKALVDGMIRETDTAVVVYDLDRLEAGVAELAAAFGPQTLAAVAVKANPLPPVLAFLWGLGAGAEAASLPELHLALAAGVPAGRIVFDSPAKTADELRLALTLGVWVNADNLEEVARLDTLAASLGRPPEAGLRVNPQVGLGRIKATSVAGRYSKFGVPLEKRREIKAAFARHPWLTGLHVHVGSQGCPLDLLVAGVGAVYDLALEIDREQGPGRVRRLDIGGGLPATYRENDSPPTPAAYAAALATRCPGIFSGDRELVTEFGRWLHAPAAVAISRVEYVKRQRGHRTAVLHLGADMFVRECYNPKSWSHRVAVLTADGLEKTGEKSAWHLAGPLCFSGDFPVWRVRLPDIDEGDLLVIRDVGAYTLSMWSRYNSRQMPRVLAVRDGRFSVLRERESPDDVVRFWRGEAETWRRP</sequence>
<keyword evidence="2 3" id="KW-0663">Pyridoxal phosphate</keyword>
<dbReference type="InterPro" id="IPR002986">
    <property type="entry name" value="DAP_deCOOHase_LysA"/>
</dbReference>
<dbReference type="PRINTS" id="PR01179">
    <property type="entry name" value="ODADCRBXLASE"/>
</dbReference>
<dbReference type="SUPFAM" id="SSF50621">
    <property type="entry name" value="Alanine racemase C-terminal domain-like"/>
    <property type="match status" value="1"/>
</dbReference>
<dbReference type="Gene3D" id="2.40.37.10">
    <property type="entry name" value="Lyase, Ornithine Decarboxylase, Chain A, domain 1"/>
    <property type="match status" value="1"/>
</dbReference>
<organism evidence="5 6">
    <name type="scientific">Solidesulfovibrio carbinoliphilus subsp. oakridgensis</name>
    <dbReference type="NCBI Taxonomy" id="694327"/>
    <lineage>
        <taxon>Bacteria</taxon>
        <taxon>Pseudomonadati</taxon>
        <taxon>Thermodesulfobacteriota</taxon>
        <taxon>Desulfovibrionia</taxon>
        <taxon>Desulfovibrionales</taxon>
        <taxon>Desulfovibrionaceae</taxon>
        <taxon>Solidesulfovibrio</taxon>
    </lineage>
</organism>
<evidence type="ECO:0000256" key="3">
    <source>
        <dbReference type="PIRSR" id="PIRSR600183-50"/>
    </source>
</evidence>
<dbReference type="Gene3D" id="3.20.20.10">
    <property type="entry name" value="Alanine racemase"/>
    <property type="match status" value="1"/>
</dbReference>
<accession>G7Q5U2</accession>
<evidence type="ECO:0000256" key="1">
    <source>
        <dbReference type="ARBA" id="ARBA00001933"/>
    </source>
</evidence>
<evidence type="ECO:0000313" key="5">
    <source>
        <dbReference type="EMBL" id="EHJ46879.1"/>
    </source>
</evidence>
<dbReference type="Pfam" id="PF02784">
    <property type="entry name" value="Orn_Arg_deC_N"/>
    <property type="match status" value="1"/>
</dbReference>
<feature type="modified residue" description="N6-(pyridoxal phosphate)lysine" evidence="3">
    <location>
        <position position="50"/>
    </location>
</feature>
<dbReference type="PANTHER" id="PTHR43727:SF3">
    <property type="entry name" value="GROUP IV DECARBOXYLASE"/>
    <property type="match status" value="1"/>
</dbReference>
<keyword evidence="6" id="KW-1185">Reference proteome</keyword>
<dbReference type="PROSITE" id="PS00879">
    <property type="entry name" value="ODR_DC_2_2"/>
    <property type="match status" value="1"/>
</dbReference>
<protein>
    <submittedName>
        <fullName evidence="5">Diaminopimelate decarboxylase</fullName>
        <ecNumber evidence="5">4.1.1.20</ecNumber>
    </submittedName>
</protein>
<evidence type="ECO:0000259" key="4">
    <source>
        <dbReference type="Pfam" id="PF02784"/>
    </source>
</evidence>
<gene>
    <name evidence="5" type="ORF">DFW101_0863</name>
</gene>
<dbReference type="InterPro" id="IPR022644">
    <property type="entry name" value="De-COase2_N"/>
</dbReference>
<evidence type="ECO:0000313" key="6">
    <source>
        <dbReference type="Proteomes" id="UP000004662"/>
    </source>
</evidence>
<reference evidence="6" key="1">
    <citation type="journal article" date="2015" name="Genome Announc.">
        <title>High-Quality Draft Genome Sequence of Desulfovibrio carbinoliphilus FW-101-2B, an Organic Acid-Oxidizing Sulfate-Reducing Bacterium Isolated from Uranium(VI)-Contaminated Groundwater.</title>
        <authorList>
            <person name="Ramsay B.D."/>
            <person name="Hwang C."/>
            <person name="Woo H.L."/>
            <person name="Carroll S.L."/>
            <person name="Lucas S."/>
            <person name="Han J."/>
            <person name="Lapidus A.L."/>
            <person name="Cheng J.F."/>
            <person name="Goodwin L.A."/>
            <person name="Pitluck S."/>
            <person name="Peters L."/>
            <person name="Chertkov O."/>
            <person name="Held B."/>
            <person name="Detter J.C."/>
            <person name="Han C.S."/>
            <person name="Tapia R."/>
            <person name="Land M.L."/>
            <person name="Hauser L.J."/>
            <person name="Kyrpides N.C."/>
            <person name="Ivanova N.N."/>
            <person name="Mikhailova N."/>
            <person name="Pagani I."/>
            <person name="Woyke T."/>
            <person name="Arkin A.P."/>
            <person name="Dehal P."/>
            <person name="Chivian D."/>
            <person name="Criddle C.S."/>
            <person name="Wu W."/>
            <person name="Chakraborty R."/>
            <person name="Hazen T.C."/>
            <person name="Fields M.W."/>
        </authorList>
    </citation>
    <scope>NUCLEOTIDE SEQUENCE [LARGE SCALE GENOMIC DNA]</scope>
    <source>
        <strain evidence="6">FW-101-2B</strain>
    </source>
</reference>
<dbReference type="EC" id="4.1.1.20" evidence="5"/>
<dbReference type="GO" id="GO:0009089">
    <property type="term" value="P:lysine biosynthetic process via diaminopimelate"/>
    <property type="evidence" value="ECO:0007669"/>
    <property type="project" value="InterPro"/>
</dbReference>
<dbReference type="InterPro" id="IPR009006">
    <property type="entry name" value="Ala_racemase/Decarboxylase_C"/>
</dbReference>
<feature type="domain" description="Orn/DAP/Arg decarboxylase 2 N-terminal" evidence="4">
    <location>
        <begin position="28"/>
        <end position="272"/>
    </location>
</feature>
<proteinExistence type="predicted"/>
<dbReference type="PRINTS" id="PR01181">
    <property type="entry name" value="DAPDCRBXLASE"/>
</dbReference>
<dbReference type="OrthoDB" id="9802241at2"/>
<dbReference type="HOGENOM" id="CLU_026444_3_1_7"/>
<dbReference type="InterPro" id="IPR000183">
    <property type="entry name" value="Orn/DAP/Arg_de-COase"/>
</dbReference>
<feature type="active site" description="Proton donor" evidence="3">
    <location>
        <position position="341"/>
    </location>
</feature>
<dbReference type="AlphaFoldDB" id="G7Q5U2"/>
<dbReference type="EMBL" id="CM001368">
    <property type="protein sequence ID" value="EHJ46879.1"/>
    <property type="molecule type" value="Genomic_DNA"/>
</dbReference>
<dbReference type="STRING" id="694327.DFW101_0863"/>
<dbReference type="InterPro" id="IPR029066">
    <property type="entry name" value="PLP-binding_barrel"/>
</dbReference>
<dbReference type="GO" id="GO:0008836">
    <property type="term" value="F:diaminopimelate decarboxylase activity"/>
    <property type="evidence" value="ECO:0007669"/>
    <property type="project" value="UniProtKB-EC"/>
</dbReference>
<dbReference type="InterPro" id="IPR022657">
    <property type="entry name" value="De-COase2_CS"/>
</dbReference>
<keyword evidence="5" id="KW-0456">Lyase</keyword>
<dbReference type="eggNOG" id="COG0019">
    <property type="taxonomic scope" value="Bacteria"/>
</dbReference>